<dbReference type="EMBL" id="UYJE01005307">
    <property type="protein sequence ID" value="VDI36092.1"/>
    <property type="molecule type" value="Genomic_DNA"/>
</dbReference>
<keyword evidence="1" id="KW-1133">Transmembrane helix</keyword>
<evidence type="ECO:0000313" key="2">
    <source>
        <dbReference type="EMBL" id="VDI36092.1"/>
    </source>
</evidence>
<dbReference type="OrthoDB" id="6130204at2759"/>
<reference evidence="2" key="1">
    <citation type="submission" date="2018-11" db="EMBL/GenBank/DDBJ databases">
        <authorList>
            <person name="Alioto T."/>
            <person name="Alioto T."/>
        </authorList>
    </citation>
    <scope>NUCLEOTIDE SEQUENCE</scope>
</reference>
<comment type="caution">
    <text evidence="2">The sequence shown here is derived from an EMBL/GenBank/DDBJ whole genome shotgun (WGS) entry which is preliminary data.</text>
</comment>
<organism evidence="2 3">
    <name type="scientific">Mytilus galloprovincialis</name>
    <name type="common">Mediterranean mussel</name>
    <dbReference type="NCBI Taxonomy" id="29158"/>
    <lineage>
        <taxon>Eukaryota</taxon>
        <taxon>Metazoa</taxon>
        <taxon>Spiralia</taxon>
        <taxon>Lophotrochozoa</taxon>
        <taxon>Mollusca</taxon>
        <taxon>Bivalvia</taxon>
        <taxon>Autobranchia</taxon>
        <taxon>Pteriomorphia</taxon>
        <taxon>Mytilida</taxon>
        <taxon>Mytiloidea</taxon>
        <taxon>Mytilidae</taxon>
        <taxon>Mytilinae</taxon>
        <taxon>Mytilus</taxon>
    </lineage>
</organism>
<protein>
    <submittedName>
        <fullName evidence="2">Uncharacterized protein</fullName>
    </submittedName>
</protein>
<feature type="transmembrane region" description="Helical" evidence="1">
    <location>
        <begin position="172"/>
        <end position="193"/>
    </location>
</feature>
<sequence>MLMFKFNYSTETDLDTKSLVKDLRTELIPFFNKSNAFRDLVVTRWRILRGIVPLQIKVIYNTIDLLDIQKLDTTFKLIQYVNETAFNELMTTSQEWLHNLSLAKASLEKFRKSSNLASQEINSPCDLIKDRCQNCKTSSRAKHGVFCSFIIPSTTAIHIVSPDTPHKSNSMMIVFGFSVPIVVMAILTVGICLRRRNILTRHTIGENDHSIEQTVKKLGRFIEDTDTLKKRLRVKNRLRRGESF</sequence>
<dbReference type="Proteomes" id="UP000596742">
    <property type="component" value="Unassembled WGS sequence"/>
</dbReference>
<evidence type="ECO:0000256" key="1">
    <source>
        <dbReference type="SAM" id="Phobius"/>
    </source>
</evidence>
<name>A0A8B6EJY9_MYTGA</name>
<accession>A0A8B6EJY9</accession>
<proteinExistence type="predicted"/>
<dbReference type="AlphaFoldDB" id="A0A8B6EJY9"/>
<keyword evidence="1" id="KW-0812">Transmembrane</keyword>
<keyword evidence="1" id="KW-0472">Membrane</keyword>
<keyword evidence="3" id="KW-1185">Reference proteome</keyword>
<feature type="transmembrane region" description="Helical" evidence="1">
    <location>
        <begin position="143"/>
        <end position="160"/>
    </location>
</feature>
<gene>
    <name evidence="2" type="ORF">MGAL_10B021476</name>
</gene>
<evidence type="ECO:0000313" key="3">
    <source>
        <dbReference type="Proteomes" id="UP000596742"/>
    </source>
</evidence>